<keyword evidence="3" id="KW-0596">Phosphopantetheine</keyword>
<dbReference type="InterPro" id="IPR045851">
    <property type="entry name" value="AMP-bd_C_sf"/>
</dbReference>
<evidence type="ECO:0000256" key="1">
    <source>
        <dbReference type="ARBA" id="ARBA00001957"/>
    </source>
</evidence>
<dbReference type="Proteomes" id="UP000228484">
    <property type="component" value="Unassembled WGS sequence"/>
</dbReference>
<dbReference type="PROSITE" id="PS50075">
    <property type="entry name" value="CARRIER"/>
    <property type="match status" value="1"/>
</dbReference>
<dbReference type="GO" id="GO:0043041">
    <property type="term" value="P:amino acid activation for nonribosomal peptide biosynthetic process"/>
    <property type="evidence" value="ECO:0007669"/>
    <property type="project" value="TreeGrafter"/>
</dbReference>
<dbReference type="Pfam" id="PF00501">
    <property type="entry name" value="AMP-binding"/>
    <property type="match status" value="1"/>
</dbReference>
<dbReference type="SUPFAM" id="SSF52777">
    <property type="entry name" value="CoA-dependent acyltransferases"/>
    <property type="match status" value="4"/>
</dbReference>
<dbReference type="FunFam" id="3.40.50.12780:FF:000012">
    <property type="entry name" value="Non-ribosomal peptide synthetase"/>
    <property type="match status" value="1"/>
</dbReference>
<dbReference type="Pfam" id="PF13193">
    <property type="entry name" value="AMP-binding_C"/>
    <property type="match status" value="1"/>
</dbReference>
<dbReference type="PROSITE" id="PS00012">
    <property type="entry name" value="PHOSPHOPANTETHEINE"/>
    <property type="match status" value="1"/>
</dbReference>
<dbReference type="SUPFAM" id="SSF47336">
    <property type="entry name" value="ACP-like"/>
    <property type="match status" value="1"/>
</dbReference>
<keyword evidence="4" id="KW-0597">Phosphoprotein</keyword>
<dbReference type="GO" id="GO:0008610">
    <property type="term" value="P:lipid biosynthetic process"/>
    <property type="evidence" value="ECO:0007669"/>
    <property type="project" value="UniProtKB-ARBA"/>
</dbReference>
<dbReference type="InterPro" id="IPR010071">
    <property type="entry name" value="AA_adenyl_dom"/>
</dbReference>
<dbReference type="NCBIfam" id="TIGR01733">
    <property type="entry name" value="AA-adenyl-dom"/>
    <property type="match status" value="1"/>
</dbReference>
<dbReference type="Gene3D" id="3.30.559.30">
    <property type="entry name" value="Nonribosomal peptide synthetase, condensation domain"/>
    <property type="match status" value="2"/>
</dbReference>
<protein>
    <submittedName>
        <fullName evidence="7">Non-ribosomal peptide synthetase</fullName>
    </submittedName>
</protein>
<dbReference type="InterPro" id="IPR025110">
    <property type="entry name" value="AMP-bd_C"/>
</dbReference>
<dbReference type="CDD" id="cd19531">
    <property type="entry name" value="LCL_NRPS-like"/>
    <property type="match status" value="1"/>
</dbReference>
<comment type="similarity">
    <text evidence="2">Belongs to the ATP-dependent AMP-binding enzyme family.</text>
</comment>
<dbReference type="PANTHER" id="PTHR45527">
    <property type="entry name" value="NONRIBOSOMAL PEPTIDE SYNTHETASE"/>
    <property type="match status" value="1"/>
</dbReference>
<dbReference type="CDD" id="cd05930">
    <property type="entry name" value="A_NRPS"/>
    <property type="match status" value="1"/>
</dbReference>
<accession>A0A2G6Q533</accession>
<dbReference type="GO" id="GO:0017000">
    <property type="term" value="P:antibiotic biosynthetic process"/>
    <property type="evidence" value="ECO:0007669"/>
    <property type="project" value="UniProtKB-KW"/>
</dbReference>
<dbReference type="Pfam" id="PF00668">
    <property type="entry name" value="Condensation"/>
    <property type="match status" value="2"/>
</dbReference>
<feature type="domain" description="Carrier" evidence="6">
    <location>
        <begin position="967"/>
        <end position="1042"/>
    </location>
</feature>
<evidence type="ECO:0000256" key="5">
    <source>
        <dbReference type="ARBA" id="ARBA00023194"/>
    </source>
</evidence>
<dbReference type="SUPFAM" id="SSF56801">
    <property type="entry name" value="Acetyl-CoA synthetase-like"/>
    <property type="match status" value="1"/>
</dbReference>
<name>A0A2G6Q533_9BACI</name>
<dbReference type="GO" id="GO:0005829">
    <property type="term" value="C:cytosol"/>
    <property type="evidence" value="ECO:0007669"/>
    <property type="project" value="TreeGrafter"/>
</dbReference>
<comment type="caution">
    <text evidence="7">The sequence shown here is derived from an EMBL/GenBank/DDBJ whole genome shotgun (WGS) entry which is preliminary data.</text>
</comment>
<evidence type="ECO:0000313" key="7">
    <source>
        <dbReference type="EMBL" id="PIE91855.1"/>
    </source>
</evidence>
<dbReference type="GO" id="GO:0031177">
    <property type="term" value="F:phosphopantetheine binding"/>
    <property type="evidence" value="ECO:0007669"/>
    <property type="project" value="TreeGrafter"/>
</dbReference>
<dbReference type="InterPro" id="IPR001242">
    <property type="entry name" value="Condensation_dom"/>
</dbReference>
<dbReference type="InterPro" id="IPR000873">
    <property type="entry name" value="AMP-dep_synth/lig_dom"/>
</dbReference>
<dbReference type="FunFam" id="3.40.50.980:FF:000001">
    <property type="entry name" value="Non-ribosomal peptide synthetase"/>
    <property type="match status" value="1"/>
</dbReference>
<proteinExistence type="inferred from homology"/>
<reference evidence="7 8" key="1">
    <citation type="submission" date="2017-09" db="EMBL/GenBank/DDBJ databases">
        <title>Biocontrol bacteria screening and application from spent mushroom substrate.</title>
        <authorList>
            <person name="Sun X."/>
        </authorList>
    </citation>
    <scope>NUCLEOTIDE SEQUENCE [LARGE SCALE GENOMIC DNA]</scope>
    <source>
        <strain evidence="7 8">100374</strain>
    </source>
</reference>
<dbReference type="EMBL" id="NWUW01000065">
    <property type="protein sequence ID" value="PIE91855.1"/>
    <property type="molecule type" value="Genomic_DNA"/>
</dbReference>
<dbReference type="GO" id="GO:0044550">
    <property type="term" value="P:secondary metabolite biosynthetic process"/>
    <property type="evidence" value="ECO:0007669"/>
    <property type="project" value="TreeGrafter"/>
</dbReference>
<keyword evidence="8" id="KW-1185">Reference proteome</keyword>
<evidence type="ECO:0000259" key="6">
    <source>
        <dbReference type="PROSITE" id="PS50075"/>
    </source>
</evidence>
<dbReference type="InterPro" id="IPR036736">
    <property type="entry name" value="ACP-like_sf"/>
</dbReference>
<dbReference type="InterPro" id="IPR006162">
    <property type="entry name" value="Ppantetheine_attach_site"/>
</dbReference>
<dbReference type="InterPro" id="IPR009081">
    <property type="entry name" value="PP-bd_ACP"/>
</dbReference>
<dbReference type="FunFam" id="2.30.38.10:FF:000001">
    <property type="entry name" value="Non-ribosomal peptide synthetase PvdI"/>
    <property type="match status" value="1"/>
</dbReference>
<dbReference type="Gene3D" id="3.30.559.10">
    <property type="entry name" value="Chloramphenicol acetyltransferase-like domain"/>
    <property type="match status" value="2"/>
</dbReference>
<dbReference type="Gene3D" id="2.30.38.10">
    <property type="entry name" value="Luciferase, Domain 3"/>
    <property type="match status" value="1"/>
</dbReference>
<evidence type="ECO:0000256" key="4">
    <source>
        <dbReference type="ARBA" id="ARBA00022553"/>
    </source>
</evidence>
<organism evidence="7 8">
    <name type="scientific">Bacillus fungorum</name>
    <dbReference type="NCBI Taxonomy" id="2039284"/>
    <lineage>
        <taxon>Bacteria</taxon>
        <taxon>Bacillati</taxon>
        <taxon>Bacillota</taxon>
        <taxon>Bacilli</taxon>
        <taxon>Bacillales</taxon>
        <taxon>Bacillaceae</taxon>
        <taxon>Bacillus</taxon>
    </lineage>
</organism>
<dbReference type="Gene3D" id="3.40.50.980">
    <property type="match status" value="2"/>
</dbReference>
<evidence type="ECO:0000313" key="8">
    <source>
        <dbReference type="Proteomes" id="UP000228484"/>
    </source>
</evidence>
<dbReference type="Pfam" id="PF00550">
    <property type="entry name" value="PP-binding"/>
    <property type="match status" value="1"/>
</dbReference>
<comment type="cofactor">
    <cofactor evidence="1">
        <name>pantetheine 4'-phosphate</name>
        <dbReference type="ChEBI" id="CHEBI:47942"/>
    </cofactor>
</comment>
<dbReference type="InterPro" id="IPR023213">
    <property type="entry name" value="CAT-like_dom_sf"/>
</dbReference>
<dbReference type="RefSeq" id="WP_099686717.1">
    <property type="nucleotide sequence ID" value="NZ_JBOIRJ010000053.1"/>
</dbReference>
<evidence type="ECO:0000256" key="3">
    <source>
        <dbReference type="ARBA" id="ARBA00022450"/>
    </source>
</evidence>
<dbReference type="Gene3D" id="1.10.1200.10">
    <property type="entry name" value="ACP-like"/>
    <property type="match status" value="1"/>
</dbReference>
<evidence type="ECO:0000256" key="2">
    <source>
        <dbReference type="ARBA" id="ARBA00006432"/>
    </source>
</evidence>
<dbReference type="GO" id="GO:0003824">
    <property type="term" value="F:catalytic activity"/>
    <property type="evidence" value="ECO:0007669"/>
    <property type="project" value="InterPro"/>
</dbReference>
<dbReference type="Gene3D" id="3.30.300.30">
    <property type="match status" value="1"/>
</dbReference>
<dbReference type="PANTHER" id="PTHR45527:SF14">
    <property type="entry name" value="PLIPASTATIN SYNTHASE SUBUNIT B"/>
    <property type="match status" value="1"/>
</dbReference>
<keyword evidence="5" id="KW-0045">Antibiotic biosynthesis</keyword>
<gene>
    <name evidence="7" type="ORF">CO726_29810</name>
</gene>
<sequence>MGKIPLTSAQRGIWYAQKLQKNSNVFNTAEYVEINGEVNVNLLKDSIKQTILECEALNANLFERDDELYQNINEKKEIIIDYHDLSSNNDAHNLAINWMKEDMELEMNLSNDQLYREMIFRIDNNKYYWYQKVHHAIIDGYGVSLILKKVSDIYTSKLTNVCIDNISFGSISSIIEEENNYYNSDKYLQDSKYWINKMKYHPEVVSFNNHQQMNQDTCIPKGQFIRETRYLSACTIKKLEDLAHSLKINWSEILLSATAIYLSLTTGQNKIILGLPMMCRLGSVSLTIPSNVMNVLPLNVHVESNNSINNLIMQVSKEILEIKKHEKYRSELIRRELGYVGTNDKLFGPVVNFKAFDYSLNFGGVKGIVHNLSAGPVEDISINIYIDVETSTIKVEMDANPREYSEIDISLHSERLINLIDTLLDTEIDSDVGSIDVLLEKERLDILNKFNRSESHILKFQTIHGMFEYQVEKKPNNIAIQSGDTKITYKELNIKANQIGKELQKRGVHPGDIVGLGFERSVEMIASILGVLKVGAIYLPIDPKYPADRISLILNDSGASFLLTDHSIKDKIPFQGVKISLNNIYLGEVNNLNSEVKTTDIAYIIYTSGTTGKPNGVMIEHKSVINFLQTLEERSPLKDTDSLLLKTTISFDASVWELFWWMWKGARLSLLENHAEMDPLLIIEAINKYKITHLEFSPSMLQVFLNYVNEFKMQDKLATVKYVSVGGEVLSANLARCFYDTLTLKNNTRLYNTYGPTETTVEVSSYLTQGNEMSSIPIGRPNLNTKLYIFSDSFKLQPIGVTGNLYIAGKGLARGYLNRADLTKEKFVENPIVPGERIYYTGDLARWLVDGNVEYMGRVDNQVKIRGFRIEVEEIENALYKTGLIQQAVIIPIKVEKESLELITYYVTNNSVTTEKIKEKLSEVLPHYMIPSYFMELKDIPLTINGKIDYKSLPKYIHKSKKGSEERSLTQLENELAIVWSDVLGTNKPSLLDNFFDFGGHSLKAANLVTKIHETFQVKLSIKDVFDNPLFKQLAKQIEGKRKEEHLIIPQISNKNSYVSSPLQKRMFEMNKISPSKIAYNMPSVTEFKGTLNVKRLENAISHLIERHETLRTYFLEINSELRQKIASFYSFKLNVIEMNHHKEIANYINNFVQPFNLNRLPLFKCDLLKVGEDSYLFLLDMHHIISDGISLNIFMNDLIKYYNGESLSPLRVQYKDYANWQLSRIKSIEKQGDYWKNLFKDQFSMLKLPTDYETKQELDFKGNNIEFVINKLQKEKLYLIAKEKNTTLYTVMLTIYTIMLSTYSKNNDIIIGSMSGGRTHLDLESTMGLFVNTVAIRNQPLDNKLFYDFLEEVKENSLKAIENQEYTSDEVLNNYRESVNLNNQVFEAMFLFQKVIKFNEFKGDLEIKSFKMIEQPVSDFKLILEIIDNDSELKCILTYSTTLYKYSTIKGLGDNMLNIIEHIINNSGDTILKIKEKSVINVGE</sequence>